<name>A0A1M5JVX1_9FLAO</name>
<sequence length="208" mass="23538">MKKVLLGALIAITSILVYKSCADYNAEQAILKESSLLIQQELKNVSKLIVTEGHFVEVYNYADSKELFGSLVTADKKALVVANAEVTIAYDLSQIQYDVDEEQTTIRITKIPEPEIKIHPDFEYYDVTADYFNPFNADDYNAIRDQVNTSLQKKIDASTLRSNAQNRLMSELSRIYVLTNSLGWKLVIDGMKPDTMNTLNLERNTVVD</sequence>
<evidence type="ECO:0000313" key="1">
    <source>
        <dbReference type="EMBL" id="SHG44678.1"/>
    </source>
</evidence>
<gene>
    <name evidence="1" type="ORF">SAMN04488116_1247</name>
</gene>
<protein>
    <recommendedName>
        <fullName evidence="3">DUF4230 domain-containing protein</fullName>
    </recommendedName>
</protein>
<reference evidence="2" key="1">
    <citation type="submission" date="2016-11" db="EMBL/GenBank/DDBJ databases">
        <authorList>
            <person name="Varghese N."/>
            <person name="Submissions S."/>
        </authorList>
    </citation>
    <scope>NUCLEOTIDE SEQUENCE [LARGE SCALE GENOMIC DNA]</scope>
    <source>
        <strain evidence="2">DSM 22638</strain>
    </source>
</reference>
<evidence type="ECO:0008006" key="3">
    <source>
        <dbReference type="Google" id="ProtNLM"/>
    </source>
</evidence>
<dbReference type="InterPro" id="IPR025324">
    <property type="entry name" value="DUF4230"/>
</dbReference>
<evidence type="ECO:0000313" key="2">
    <source>
        <dbReference type="Proteomes" id="UP000184532"/>
    </source>
</evidence>
<keyword evidence="2" id="KW-1185">Reference proteome</keyword>
<dbReference type="OrthoDB" id="5700441at2"/>
<dbReference type="RefSeq" id="WP_073177356.1">
    <property type="nucleotide sequence ID" value="NZ_FQWL01000002.1"/>
</dbReference>
<dbReference type="STRING" id="570519.SAMN04488116_1247"/>
<dbReference type="Proteomes" id="UP000184532">
    <property type="component" value="Unassembled WGS sequence"/>
</dbReference>
<dbReference type="EMBL" id="FQWL01000002">
    <property type="protein sequence ID" value="SHG44678.1"/>
    <property type="molecule type" value="Genomic_DNA"/>
</dbReference>
<organism evidence="1 2">
    <name type="scientific">Flagellimonas flava</name>
    <dbReference type="NCBI Taxonomy" id="570519"/>
    <lineage>
        <taxon>Bacteria</taxon>
        <taxon>Pseudomonadati</taxon>
        <taxon>Bacteroidota</taxon>
        <taxon>Flavobacteriia</taxon>
        <taxon>Flavobacteriales</taxon>
        <taxon>Flavobacteriaceae</taxon>
        <taxon>Flagellimonas</taxon>
    </lineage>
</organism>
<accession>A0A1M5JVX1</accession>
<proteinExistence type="predicted"/>
<dbReference type="Pfam" id="PF14014">
    <property type="entry name" value="DUF4230"/>
    <property type="match status" value="1"/>
</dbReference>
<dbReference type="AlphaFoldDB" id="A0A1M5JVX1"/>